<evidence type="ECO:0000256" key="7">
    <source>
        <dbReference type="ARBA" id="ARBA00022989"/>
    </source>
</evidence>
<dbReference type="KEGG" id="hgn:E6W36_04405"/>
<protein>
    <submittedName>
        <fullName evidence="11">Flagellar motor protein MotA</fullName>
    </submittedName>
</protein>
<evidence type="ECO:0000259" key="10">
    <source>
        <dbReference type="Pfam" id="PF01618"/>
    </source>
</evidence>
<evidence type="ECO:0000256" key="8">
    <source>
        <dbReference type="ARBA" id="ARBA00023136"/>
    </source>
</evidence>
<dbReference type="Proteomes" id="UP000298714">
    <property type="component" value="Chromosome"/>
</dbReference>
<evidence type="ECO:0000313" key="11">
    <source>
        <dbReference type="EMBL" id="QCI79092.1"/>
    </source>
</evidence>
<keyword evidence="6" id="KW-0283">Flagellar rotation</keyword>
<keyword evidence="12" id="KW-1185">Reference proteome</keyword>
<evidence type="ECO:0000256" key="2">
    <source>
        <dbReference type="ARBA" id="ARBA00008038"/>
    </source>
</evidence>
<dbReference type="Pfam" id="PF01618">
    <property type="entry name" value="MotA_ExbB"/>
    <property type="match status" value="1"/>
</dbReference>
<keyword evidence="4" id="KW-1003">Cell membrane</keyword>
<feature type="transmembrane region" description="Helical" evidence="9">
    <location>
        <begin position="150"/>
        <end position="170"/>
    </location>
</feature>
<dbReference type="GO" id="GO:0005886">
    <property type="term" value="C:plasma membrane"/>
    <property type="evidence" value="ECO:0007669"/>
    <property type="project" value="UniProtKB-SubCell"/>
</dbReference>
<keyword evidence="8 9" id="KW-0472">Membrane</keyword>
<dbReference type="GO" id="GO:0071978">
    <property type="term" value="P:bacterial-type flagellum-dependent swarming motility"/>
    <property type="evidence" value="ECO:0007669"/>
    <property type="project" value="InterPro"/>
</dbReference>
<evidence type="ECO:0000256" key="1">
    <source>
        <dbReference type="ARBA" id="ARBA00004651"/>
    </source>
</evidence>
<evidence type="ECO:0000256" key="9">
    <source>
        <dbReference type="SAM" id="Phobius"/>
    </source>
</evidence>
<name>A0A4D7CBT0_9SPHN</name>
<keyword evidence="3" id="KW-0813">Transport</keyword>
<feature type="transmembrane region" description="Helical" evidence="9">
    <location>
        <begin position="182"/>
        <end position="202"/>
    </location>
</feature>
<gene>
    <name evidence="11" type="ORF">E6W36_04405</name>
</gene>
<dbReference type="InterPro" id="IPR047055">
    <property type="entry name" value="MotA-like"/>
</dbReference>
<dbReference type="InterPro" id="IPR000540">
    <property type="entry name" value="Flag_MotA_CS"/>
</dbReference>
<proteinExistence type="inferred from homology"/>
<sequence>MATDARPWLLFSACAIIVGSLWLSGDPLAFWSGASAVLVVLGTLAITGVSLQPGDARPVWSALKALFARPQSDARPTARLLLDLSARVRRDGPVVLEKALVGLRDRPFLKRALELVADGLNHDSIEAILNAEIEAEGRRRGRLAELLRRGADVAPAMGLIGTLIGLVGVMRELDDPARIGPAMAIALLTTLYGAVLAHIVLLPLAHRAEAQADAETAHLKLIVAGAAALGQGEHPLHLESKLNALLPPTERVQAA</sequence>
<comment type="similarity">
    <text evidence="2">Belongs to the MotA family.</text>
</comment>
<comment type="subcellular location">
    <subcellularLocation>
        <location evidence="1">Cell membrane</location>
        <topology evidence="1">Multi-pass membrane protein</topology>
    </subcellularLocation>
</comment>
<keyword evidence="11" id="KW-0966">Cell projection</keyword>
<feature type="transmembrane region" description="Helical" evidence="9">
    <location>
        <begin position="29"/>
        <end position="51"/>
    </location>
</feature>
<keyword evidence="5 9" id="KW-0812">Transmembrane</keyword>
<dbReference type="GO" id="GO:0006935">
    <property type="term" value="P:chemotaxis"/>
    <property type="evidence" value="ECO:0007669"/>
    <property type="project" value="InterPro"/>
</dbReference>
<dbReference type="EMBL" id="CP039704">
    <property type="protein sequence ID" value="QCI79092.1"/>
    <property type="molecule type" value="Genomic_DNA"/>
</dbReference>
<keyword evidence="11" id="KW-0282">Flagellum</keyword>
<evidence type="ECO:0000256" key="4">
    <source>
        <dbReference type="ARBA" id="ARBA00022475"/>
    </source>
</evidence>
<evidence type="ECO:0000256" key="3">
    <source>
        <dbReference type="ARBA" id="ARBA00022448"/>
    </source>
</evidence>
<reference evidence="12" key="1">
    <citation type="submission" date="2019-04" db="EMBL/GenBank/DDBJ databases">
        <title>Complete genome sequence of Sphingomonas sp. W1-2-3.</title>
        <authorList>
            <person name="Im W.T."/>
        </authorList>
    </citation>
    <scope>NUCLEOTIDE SEQUENCE [LARGE SCALE GENOMIC DNA]</scope>
    <source>
        <strain evidence="12">W1-2-3</strain>
    </source>
</reference>
<keyword evidence="11" id="KW-0969">Cilium</keyword>
<keyword evidence="7 9" id="KW-1133">Transmembrane helix</keyword>
<accession>A0A4D7CBT0</accession>
<dbReference type="AlphaFoldDB" id="A0A4D7CBT0"/>
<evidence type="ECO:0000313" key="12">
    <source>
        <dbReference type="Proteomes" id="UP000298714"/>
    </source>
</evidence>
<dbReference type="PROSITE" id="PS01307">
    <property type="entry name" value="MOTA"/>
    <property type="match status" value="1"/>
</dbReference>
<evidence type="ECO:0000256" key="6">
    <source>
        <dbReference type="ARBA" id="ARBA00022779"/>
    </source>
</evidence>
<feature type="transmembrane region" description="Helical" evidence="9">
    <location>
        <begin position="7"/>
        <end position="23"/>
    </location>
</feature>
<evidence type="ECO:0000256" key="5">
    <source>
        <dbReference type="ARBA" id="ARBA00022692"/>
    </source>
</evidence>
<dbReference type="PANTHER" id="PTHR30433">
    <property type="entry name" value="CHEMOTAXIS PROTEIN MOTA"/>
    <property type="match status" value="1"/>
</dbReference>
<organism evidence="11 12">
    <name type="scientific">Hankyongella ginsenosidimutans</name>
    <dbReference type="NCBI Taxonomy" id="1763828"/>
    <lineage>
        <taxon>Bacteria</taxon>
        <taxon>Pseudomonadati</taxon>
        <taxon>Pseudomonadota</taxon>
        <taxon>Alphaproteobacteria</taxon>
        <taxon>Sphingomonadales</taxon>
        <taxon>Sphingomonadaceae</taxon>
        <taxon>Hankyongella</taxon>
    </lineage>
</organism>
<dbReference type="InterPro" id="IPR002898">
    <property type="entry name" value="MotA_ExbB_proton_chnl"/>
</dbReference>
<feature type="domain" description="MotA/TolQ/ExbB proton channel" evidence="10">
    <location>
        <begin position="105"/>
        <end position="218"/>
    </location>
</feature>